<sequence length="517" mass="59650">MIDYKIVTMAFFTKYWMLDILIIVFGLTVAAYLYMTRKFKYWKKRGVVEIPPTAFVGNYGECLMNKKNPGEWLKEMYVEGSGLPYIGFYVFDRPFFLIRDPKLVKQVLVKDFNCFNDRFITASPHDSIGDANLFSIKNPRWKLLRSKLTPIYTSGRLKKMFELMNVVGEELEALMESLNFEEKGKTLELKDLCARFTTDLISTTAFGIKTNCLKNPDAEFRKKGRKMFEVTMIRNFELTSLFFAPQFVTPCRIKFVPEENTKFFRKIVWDVIAERERSGETRGDLIDLLMELRKNKAKVFEDKLEFDGDMLVAQTIVFFNAGFEPTSSGLSFTLYELALQPEIQDRVRAEIVEGLEGTNGKVTYDLITSLPYLDMVVAETLRMYPTLPFLDRVPNQNYQVPDSDIVLEKGTPVFISVKGLHFDPQYFPNPEKYDPERFSEANKKMIPPCTYLPFGDGPHNCIGMRIGLLQVKLGLIKLLSKYEFTPCEETLIPMRLSPKALFIVSEGGVYLNVRKIS</sequence>
<evidence type="ECO:0000256" key="2">
    <source>
        <dbReference type="ARBA" id="ARBA00004174"/>
    </source>
</evidence>
<evidence type="ECO:0000256" key="13">
    <source>
        <dbReference type="PIRSR" id="PIRSR602401-1"/>
    </source>
</evidence>
<dbReference type="GO" id="GO:0020037">
    <property type="term" value="F:heme binding"/>
    <property type="evidence" value="ECO:0007669"/>
    <property type="project" value="InterPro"/>
</dbReference>
<dbReference type="PANTHER" id="PTHR24292:SF45">
    <property type="entry name" value="CYTOCHROME P450 6G1-RELATED"/>
    <property type="match status" value="1"/>
</dbReference>
<comment type="similarity">
    <text evidence="4 14">Belongs to the cytochrome P450 family.</text>
</comment>
<evidence type="ECO:0000256" key="6">
    <source>
        <dbReference type="ARBA" id="ARBA00022723"/>
    </source>
</evidence>
<dbReference type="GO" id="GO:0004497">
    <property type="term" value="F:monooxygenase activity"/>
    <property type="evidence" value="ECO:0007669"/>
    <property type="project" value="UniProtKB-KW"/>
</dbReference>
<keyword evidence="11 14" id="KW-0503">Monooxygenase</keyword>
<keyword evidence="15" id="KW-1133">Transmembrane helix</keyword>
<evidence type="ECO:0000313" key="16">
    <source>
        <dbReference type="EMBL" id="KAH0550645.1"/>
    </source>
</evidence>
<dbReference type="AlphaFoldDB" id="A0AAV7IEF6"/>
<keyword evidence="10 13" id="KW-0408">Iron</keyword>
<dbReference type="Gene3D" id="1.10.630.10">
    <property type="entry name" value="Cytochrome P450"/>
    <property type="match status" value="1"/>
</dbReference>
<protein>
    <recommendedName>
        <fullName evidence="18">Cytochrome P450</fullName>
    </recommendedName>
</protein>
<comment type="caution">
    <text evidence="16">The sequence shown here is derived from an EMBL/GenBank/DDBJ whole genome shotgun (WGS) entry which is preliminary data.</text>
</comment>
<keyword evidence="9 14" id="KW-0560">Oxidoreductase</keyword>
<dbReference type="EMBL" id="JAHXZJ010001864">
    <property type="protein sequence ID" value="KAH0550645.1"/>
    <property type="molecule type" value="Genomic_DNA"/>
</dbReference>
<evidence type="ECO:0000256" key="12">
    <source>
        <dbReference type="ARBA" id="ARBA00023136"/>
    </source>
</evidence>
<feature type="binding site" description="axial binding residue" evidence="13">
    <location>
        <position position="461"/>
    </location>
    <ligand>
        <name>heme</name>
        <dbReference type="ChEBI" id="CHEBI:30413"/>
    </ligand>
    <ligandPart>
        <name>Fe</name>
        <dbReference type="ChEBI" id="CHEBI:18248"/>
    </ligandPart>
</feature>
<dbReference type="FunFam" id="1.10.630.10:FF:000042">
    <property type="entry name" value="Cytochrome P450"/>
    <property type="match status" value="1"/>
</dbReference>
<comment type="subcellular location">
    <subcellularLocation>
        <location evidence="3">Endoplasmic reticulum membrane</location>
        <topology evidence="3">Peripheral membrane protein</topology>
    </subcellularLocation>
    <subcellularLocation>
        <location evidence="2">Microsome membrane</location>
        <topology evidence="2">Peripheral membrane protein</topology>
    </subcellularLocation>
</comment>
<dbReference type="InterPro" id="IPR050476">
    <property type="entry name" value="Insect_CytP450_Detox"/>
</dbReference>
<dbReference type="SUPFAM" id="SSF48264">
    <property type="entry name" value="Cytochrome P450"/>
    <property type="match status" value="1"/>
</dbReference>
<dbReference type="Pfam" id="PF00067">
    <property type="entry name" value="p450"/>
    <property type="match status" value="1"/>
</dbReference>
<evidence type="ECO:0000256" key="4">
    <source>
        <dbReference type="ARBA" id="ARBA00010617"/>
    </source>
</evidence>
<keyword evidence="17" id="KW-1185">Reference proteome</keyword>
<dbReference type="GO" id="GO:0016705">
    <property type="term" value="F:oxidoreductase activity, acting on paired donors, with incorporation or reduction of molecular oxygen"/>
    <property type="evidence" value="ECO:0007669"/>
    <property type="project" value="InterPro"/>
</dbReference>
<proteinExistence type="inferred from homology"/>
<dbReference type="InterPro" id="IPR001128">
    <property type="entry name" value="Cyt_P450"/>
</dbReference>
<evidence type="ECO:0000313" key="17">
    <source>
        <dbReference type="Proteomes" id="UP000826195"/>
    </source>
</evidence>
<evidence type="ECO:0000256" key="9">
    <source>
        <dbReference type="ARBA" id="ARBA00023002"/>
    </source>
</evidence>
<keyword evidence="7" id="KW-0256">Endoplasmic reticulum</keyword>
<dbReference type="PROSITE" id="PS00086">
    <property type="entry name" value="CYTOCHROME_P450"/>
    <property type="match status" value="1"/>
</dbReference>
<evidence type="ECO:0000256" key="10">
    <source>
        <dbReference type="ARBA" id="ARBA00023004"/>
    </source>
</evidence>
<evidence type="ECO:0000256" key="14">
    <source>
        <dbReference type="RuleBase" id="RU000461"/>
    </source>
</evidence>
<organism evidence="16 17">
    <name type="scientific">Cotesia glomerata</name>
    <name type="common">Lepidopteran parasitic wasp</name>
    <name type="synonym">Apanteles glomeratus</name>
    <dbReference type="NCBI Taxonomy" id="32391"/>
    <lineage>
        <taxon>Eukaryota</taxon>
        <taxon>Metazoa</taxon>
        <taxon>Ecdysozoa</taxon>
        <taxon>Arthropoda</taxon>
        <taxon>Hexapoda</taxon>
        <taxon>Insecta</taxon>
        <taxon>Pterygota</taxon>
        <taxon>Neoptera</taxon>
        <taxon>Endopterygota</taxon>
        <taxon>Hymenoptera</taxon>
        <taxon>Apocrita</taxon>
        <taxon>Ichneumonoidea</taxon>
        <taxon>Braconidae</taxon>
        <taxon>Microgastrinae</taxon>
        <taxon>Cotesia</taxon>
    </lineage>
</organism>
<evidence type="ECO:0000256" key="11">
    <source>
        <dbReference type="ARBA" id="ARBA00023033"/>
    </source>
</evidence>
<dbReference type="GO" id="GO:0005506">
    <property type="term" value="F:iron ion binding"/>
    <property type="evidence" value="ECO:0007669"/>
    <property type="project" value="InterPro"/>
</dbReference>
<feature type="transmembrane region" description="Helical" evidence="15">
    <location>
        <begin position="15"/>
        <end position="35"/>
    </location>
</feature>
<evidence type="ECO:0000256" key="15">
    <source>
        <dbReference type="SAM" id="Phobius"/>
    </source>
</evidence>
<dbReference type="InterPro" id="IPR036396">
    <property type="entry name" value="Cyt_P450_sf"/>
</dbReference>
<keyword evidence="8" id="KW-0492">Microsome</keyword>
<evidence type="ECO:0000256" key="8">
    <source>
        <dbReference type="ARBA" id="ARBA00022848"/>
    </source>
</evidence>
<dbReference type="PANTHER" id="PTHR24292">
    <property type="entry name" value="CYTOCHROME P450"/>
    <property type="match status" value="1"/>
</dbReference>
<keyword evidence="12 15" id="KW-0472">Membrane</keyword>
<keyword evidence="6 13" id="KW-0479">Metal-binding</keyword>
<reference evidence="16 17" key="1">
    <citation type="journal article" date="2021" name="J. Hered.">
        <title>A chromosome-level genome assembly of the parasitoid wasp, Cotesia glomerata (Hymenoptera: Braconidae).</title>
        <authorList>
            <person name="Pinto B.J."/>
            <person name="Weis J.J."/>
            <person name="Gamble T."/>
            <person name="Ode P.J."/>
            <person name="Paul R."/>
            <person name="Zaspel J.M."/>
        </authorList>
    </citation>
    <scope>NUCLEOTIDE SEQUENCE [LARGE SCALE GENOMIC DNA]</scope>
    <source>
        <strain evidence="16">CgM1</strain>
    </source>
</reference>
<comment type="cofactor">
    <cofactor evidence="1 13">
        <name>heme</name>
        <dbReference type="ChEBI" id="CHEBI:30413"/>
    </cofactor>
</comment>
<dbReference type="PRINTS" id="PR00463">
    <property type="entry name" value="EP450I"/>
</dbReference>
<accession>A0AAV7IEF6</accession>
<dbReference type="PRINTS" id="PR00385">
    <property type="entry name" value="P450"/>
</dbReference>
<keyword evidence="5 13" id="KW-0349">Heme</keyword>
<evidence type="ECO:0000256" key="3">
    <source>
        <dbReference type="ARBA" id="ARBA00004406"/>
    </source>
</evidence>
<evidence type="ECO:0008006" key="18">
    <source>
        <dbReference type="Google" id="ProtNLM"/>
    </source>
</evidence>
<evidence type="ECO:0000256" key="5">
    <source>
        <dbReference type="ARBA" id="ARBA00022617"/>
    </source>
</evidence>
<dbReference type="InterPro" id="IPR002401">
    <property type="entry name" value="Cyt_P450_E_grp-I"/>
</dbReference>
<dbReference type="CDD" id="cd11056">
    <property type="entry name" value="CYP6-like"/>
    <property type="match status" value="1"/>
</dbReference>
<evidence type="ECO:0000256" key="1">
    <source>
        <dbReference type="ARBA" id="ARBA00001971"/>
    </source>
</evidence>
<evidence type="ECO:0000256" key="7">
    <source>
        <dbReference type="ARBA" id="ARBA00022824"/>
    </source>
</evidence>
<dbReference type="GO" id="GO:0005789">
    <property type="term" value="C:endoplasmic reticulum membrane"/>
    <property type="evidence" value="ECO:0007669"/>
    <property type="project" value="UniProtKB-SubCell"/>
</dbReference>
<dbReference type="InterPro" id="IPR017972">
    <property type="entry name" value="Cyt_P450_CS"/>
</dbReference>
<dbReference type="Proteomes" id="UP000826195">
    <property type="component" value="Unassembled WGS sequence"/>
</dbReference>
<gene>
    <name evidence="16" type="ORF">KQX54_020415</name>
</gene>
<name>A0AAV7IEF6_COTGL</name>
<keyword evidence="15" id="KW-0812">Transmembrane</keyword>